<dbReference type="GO" id="GO:0006614">
    <property type="term" value="P:SRP-dependent cotranslational protein targeting to membrane"/>
    <property type="evidence" value="ECO:0007669"/>
    <property type="project" value="InterPro"/>
</dbReference>
<sequence length="548" mass="58918">MFDKLRTAFSNVAKNLGEKELNEDDIDGVLFDLEVSLLESDVASEVINSIKDDLKGRLVSSRVDKSEVSAFVRSGLIRLISGMFDDAGTVDVLEEIRAKKESPDPYIILFVGINGTGKTTTVAKVAHLLKNSKLSVAVAASDTFRAGAIEQIKEHMNRLHLKIIAQNYGADPAAVARDAVLYARSHKIDCILIDTAGRMQTSKNLMEQIVKITNVVRPDLTVFVGDSLAGNDTVNQAREFHNHVKFNASILTKSDADARGGAALSIVKVTSTPVIFVGVGQEYGDLAPFDKDVFLKTVFGSLDGVDLGAALPERAPAGAGDAMGPAPGEEARQEPAAEPDAGNVPEPEAGSPEEPIAAETPVTKVEPEPMAEPPEEPTAPEAPDTPEEPDTEAGPEPEPMAEPPEEPTAEKPDTKDGLVGEIGGILKAAEAETREQTVAESPQVREEAEPKKQKAAESEGDPFEGISTADIVLYSDLYDVAPPEDDRRAALLADKVRRWISDNRPAPDEAPKPQNVDLKESSTEEPQKDDLKEPEKAKKKKGLFGRFR</sequence>
<dbReference type="HAMAP" id="MF_00920">
    <property type="entry name" value="FtsY"/>
    <property type="match status" value="1"/>
</dbReference>
<organism evidence="15 16">
    <name type="scientific">Geodia barretti</name>
    <name type="common">Barrett's horny sponge</name>
    <dbReference type="NCBI Taxonomy" id="519541"/>
    <lineage>
        <taxon>Eukaryota</taxon>
        <taxon>Metazoa</taxon>
        <taxon>Porifera</taxon>
        <taxon>Demospongiae</taxon>
        <taxon>Heteroscleromorpha</taxon>
        <taxon>Tetractinellida</taxon>
        <taxon>Astrophorina</taxon>
        <taxon>Geodiidae</taxon>
        <taxon>Geodia</taxon>
    </lineage>
</organism>
<keyword evidence="9" id="KW-0472">Membrane</keyword>
<feature type="compositionally biased region" description="Basic and acidic residues" evidence="13">
    <location>
        <begin position="498"/>
        <end position="536"/>
    </location>
</feature>
<dbReference type="GO" id="GO:0005047">
    <property type="term" value="F:signal recognition particle binding"/>
    <property type="evidence" value="ECO:0007669"/>
    <property type="project" value="TreeGrafter"/>
</dbReference>
<name>A0AA35T1M3_GEOBA</name>
<dbReference type="Gene3D" id="1.20.120.140">
    <property type="entry name" value="Signal recognition particle SRP54, nucleotide-binding domain"/>
    <property type="match status" value="1"/>
</dbReference>
<keyword evidence="4" id="KW-1003">Cell membrane</keyword>
<dbReference type="AlphaFoldDB" id="A0AA35T1M3"/>
<protein>
    <recommendedName>
        <fullName evidence="11">Signal recognition particle receptor subunit alpha homolog</fullName>
    </recommendedName>
    <alternativeName>
        <fullName evidence="12">Docking protein alpha</fullName>
    </alternativeName>
</protein>
<evidence type="ECO:0000256" key="3">
    <source>
        <dbReference type="ARBA" id="ARBA00011870"/>
    </source>
</evidence>
<reference evidence="15" key="1">
    <citation type="submission" date="2023-03" db="EMBL/GenBank/DDBJ databases">
        <authorList>
            <person name="Steffen K."/>
            <person name="Cardenas P."/>
        </authorList>
    </citation>
    <scope>NUCLEOTIDE SEQUENCE</scope>
</reference>
<dbReference type="GO" id="GO:0005737">
    <property type="term" value="C:cytoplasm"/>
    <property type="evidence" value="ECO:0007669"/>
    <property type="project" value="UniProtKB-ARBA"/>
</dbReference>
<evidence type="ECO:0000256" key="1">
    <source>
        <dbReference type="ARBA" id="ARBA00004413"/>
    </source>
</evidence>
<dbReference type="InterPro" id="IPR042101">
    <property type="entry name" value="SRP54_N_sf"/>
</dbReference>
<dbReference type="InterPro" id="IPR027417">
    <property type="entry name" value="P-loop_NTPase"/>
</dbReference>
<dbReference type="Pfam" id="PF02881">
    <property type="entry name" value="SRP54_N"/>
    <property type="match status" value="1"/>
</dbReference>
<dbReference type="FunFam" id="3.40.50.300:FF:000566">
    <property type="entry name" value="Signal recognition particle receptor subunit alpha"/>
    <property type="match status" value="1"/>
</dbReference>
<comment type="caution">
    <text evidence="15">The sequence shown here is derived from an EMBL/GenBank/DDBJ whole genome shotgun (WGS) entry which is preliminary data.</text>
</comment>
<feature type="compositionally biased region" description="Basic residues" evidence="13">
    <location>
        <begin position="537"/>
        <end position="548"/>
    </location>
</feature>
<feature type="compositionally biased region" description="Low complexity" evidence="13">
    <location>
        <begin position="316"/>
        <end position="328"/>
    </location>
</feature>
<dbReference type="PANTHER" id="PTHR43134:SF1">
    <property type="entry name" value="SIGNAL RECOGNITION PARTICLE RECEPTOR SUBUNIT ALPHA"/>
    <property type="match status" value="1"/>
</dbReference>
<evidence type="ECO:0000313" key="15">
    <source>
        <dbReference type="EMBL" id="CAI8039337.1"/>
    </source>
</evidence>
<dbReference type="SMART" id="SM00962">
    <property type="entry name" value="SRP54"/>
    <property type="match status" value="1"/>
</dbReference>
<gene>
    <name evidence="15" type="ORF">GBAR_LOCUS21872</name>
</gene>
<feature type="domain" description="SRP54-type proteins GTP-binding" evidence="14">
    <location>
        <begin position="273"/>
        <end position="286"/>
    </location>
</feature>
<dbReference type="InterPro" id="IPR004390">
    <property type="entry name" value="SR_rcpt_FtsY"/>
</dbReference>
<keyword evidence="10 15" id="KW-0675">Receptor</keyword>
<comment type="similarity">
    <text evidence="2">Belongs to the GTP-binding SRP family.</text>
</comment>
<dbReference type="GO" id="GO:0005525">
    <property type="term" value="F:GTP binding"/>
    <property type="evidence" value="ECO:0007669"/>
    <property type="project" value="UniProtKB-KW"/>
</dbReference>
<keyword evidence="8" id="KW-0342">GTP-binding</keyword>
<proteinExistence type="inferred from homology"/>
<comment type="subunit">
    <text evidence="3">Heterodimer of an alpha and a beta chain.</text>
</comment>
<dbReference type="SUPFAM" id="SSF52540">
    <property type="entry name" value="P-loop containing nucleoside triphosphate hydrolases"/>
    <property type="match status" value="1"/>
</dbReference>
<dbReference type="Gene3D" id="3.40.50.300">
    <property type="entry name" value="P-loop containing nucleotide triphosphate hydrolases"/>
    <property type="match status" value="1"/>
</dbReference>
<dbReference type="InterPro" id="IPR013822">
    <property type="entry name" value="Signal_recog_particl_SRP54_hlx"/>
</dbReference>
<dbReference type="NCBIfam" id="TIGR00064">
    <property type="entry name" value="ftsY"/>
    <property type="match status" value="1"/>
</dbReference>
<evidence type="ECO:0000256" key="7">
    <source>
        <dbReference type="ARBA" id="ARBA00022801"/>
    </source>
</evidence>
<dbReference type="InterPro" id="IPR003593">
    <property type="entry name" value="AAA+_ATPase"/>
</dbReference>
<feature type="compositionally biased region" description="Basic and acidic residues" evidence="13">
    <location>
        <begin position="408"/>
        <end position="418"/>
    </location>
</feature>
<dbReference type="InterPro" id="IPR000897">
    <property type="entry name" value="SRP54_GTPase_dom"/>
</dbReference>
<dbReference type="SMART" id="SM00963">
    <property type="entry name" value="SRP54_N"/>
    <property type="match status" value="1"/>
</dbReference>
<evidence type="ECO:0000256" key="10">
    <source>
        <dbReference type="ARBA" id="ARBA00023170"/>
    </source>
</evidence>
<keyword evidence="7" id="KW-0378">Hydrolase</keyword>
<evidence type="ECO:0000256" key="12">
    <source>
        <dbReference type="ARBA" id="ARBA00081194"/>
    </source>
</evidence>
<dbReference type="PANTHER" id="PTHR43134">
    <property type="entry name" value="SIGNAL RECOGNITION PARTICLE RECEPTOR SUBUNIT ALPHA"/>
    <property type="match status" value="1"/>
</dbReference>
<dbReference type="Pfam" id="PF00448">
    <property type="entry name" value="SRP54"/>
    <property type="match status" value="1"/>
</dbReference>
<dbReference type="SUPFAM" id="SSF47364">
    <property type="entry name" value="Domain of the SRP/SRP receptor G-proteins"/>
    <property type="match status" value="1"/>
</dbReference>
<feature type="compositionally biased region" description="Basic and acidic residues" evidence="13">
    <location>
        <begin position="429"/>
        <end position="457"/>
    </location>
</feature>
<accession>A0AA35T1M3</accession>
<keyword evidence="16" id="KW-1185">Reference proteome</keyword>
<dbReference type="Proteomes" id="UP001174909">
    <property type="component" value="Unassembled WGS sequence"/>
</dbReference>
<keyword evidence="5" id="KW-0963">Cytoplasm</keyword>
<evidence type="ECO:0000256" key="4">
    <source>
        <dbReference type="ARBA" id="ARBA00022475"/>
    </source>
</evidence>
<feature type="region of interest" description="Disordered" evidence="13">
    <location>
        <begin position="498"/>
        <end position="548"/>
    </location>
</feature>
<evidence type="ECO:0000256" key="11">
    <source>
        <dbReference type="ARBA" id="ARBA00071429"/>
    </source>
</evidence>
<evidence type="ECO:0000256" key="13">
    <source>
        <dbReference type="SAM" id="MobiDB-lite"/>
    </source>
</evidence>
<evidence type="ECO:0000256" key="8">
    <source>
        <dbReference type="ARBA" id="ARBA00023134"/>
    </source>
</evidence>
<dbReference type="SMART" id="SM00382">
    <property type="entry name" value="AAA"/>
    <property type="match status" value="1"/>
</dbReference>
<comment type="subcellular location">
    <subcellularLocation>
        <location evidence="1">Cell membrane</location>
        <topology evidence="1">Peripheral membrane protein</topology>
        <orientation evidence="1">Cytoplasmic side</orientation>
    </subcellularLocation>
</comment>
<evidence type="ECO:0000256" key="6">
    <source>
        <dbReference type="ARBA" id="ARBA00022741"/>
    </source>
</evidence>
<evidence type="ECO:0000313" key="16">
    <source>
        <dbReference type="Proteomes" id="UP001174909"/>
    </source>
</evidence>
<dbReference type="InterPro" id="IPR036225">
    <property type="entry name" value="SRP/SRP_N"/>
</dbReference>
<evidence type="ECO:0000259" key="14">
    <source>
        <dbReference type="PROSITE" id="PS00300"/>
    </source>
</evidence>
<dbReference type="GO" id="GO:0005886">
    <property type="term" value="C:plasma membrane"/>
    <property type="evidence" value="ECO:0007669"/>
    <property type="project" value="UniProtKB-SubCell"/>
</dbReference>
<dbReference type="PROSITE" id="PS00300">
    <property type="entry name" value="SRP54"/>
    <property type="match status" value="1"/>
</dbReference>
<dbReference type="GO" id="GO:0003924">
    <property type="term" value="F:GTPase activity"/>
    <property type="evidence" value="ECO:0007669"/>
    <property type="project" value="TreeGrafter"/>
</dbReference>
<feature type="compositionally biased region" description="Acidic residues" evidence="13">
    <location>
        <begin position="384"/>
        <end position="395"/>
    </location>
</feature>
<evidence type="ECO:0000256" key="5">
    <source>
        <dbReference type="ARBA" id="ARBA00022490"/>
    </source>
</evidence>
<feature type="region of interest" description="Disordered" evidence="13">
    <location>
        <begin position="316"/>
        <end position="467"/>
    </location>
</feature>
<dbReference type="EMBL" id="CASHTH010003031">
    <property type="protein sequence ID" value="CAI8039337.1"/>
    <property type="molecule type" value="Genomic_DNA"/>
</dbReference>
<keyword evidence="6" id="KW-0547">Nucleotide-binding</keyword>
<evidence type="ECO:0000256" key="2">
    <source>
        <dbReference type="ARBA" id="ARBA00008531"/>
    </source>
</evidence>
<evidence type="ECO:0000256" key="9">
    <source>
        <dbReference type="ARBA" id="ARBA00023136"/>
    </source>
</evidence>